<dbReference type="Gene3D" id="2.40.70.10">
    <property type="entry name" value="Acid Proteases"/>
    <property type="match status" value="1"/>
</dbReference>
<organism evidence="1 2">
    <name type="scientific">Handroanthus impetiginosus</name>
    <dbReference type="NCBI Taxonomy" id="429701"/>
    <lineage>
        <taxon>Eukaryota</taxon>
        <taxon>Viridiplantae</taxon>
        <taxon>Streptophyta</taxon>
        <taxon>Embryophyta</taxon>
        <taxon>Tracheophyta</taxon>
        <taxon>Spermatophyta</taxon>
        <taxon>Magnoliopsida</taxon>
        <taxon>eudicotyledons</taxon>
        <taxon>Gunneridae</taxon>
        <taxon>Pentapetalae</taxon>
        <taxon>asterids</taxon>
        <taxon>lamiids</taxon>
        <taxon>Lamiales</taxon>
        <taxon>Bignoniaceae</taxon>
        <taxon>Crescentiina</taxon>
        <taxon>Tabebuia alliance</taxon>
        <taxon>Handroanthus</taxon>
    </lineage>
</organism>
<dbReference type="AlphaFoldDB" id="A0A2G9GUT1"/>
<dbReference type="Proteomes" id="UP000231279">
    <property type="component" value="Unassembled WGS sequence"/>
</dbReference>
<proteinExistence type="predicted"/>
<evidence type="ECO:0000313" key="2">
    <source>
        <dbReference type="Proteomes" id="UP000231279"/>
    </source>
</evidence>
<comment type="caution">
    <text evidence="1">The sequence shown here is derived from an EMBL/GenBank/DDBJ whole genome shotgun (WGS) entry which is preliminary data.</text>
</comment>
<reference evidence="2" key="1">
    <citation type="journal article" date="2018" name="Gigascience">
        <title>Genome assembly of the Pink Ipe (Handroanthus impetiginosus, Bignoniaceae), a highly valued, ecologically keystone Neotropical timber forest tree.</title>
        <authorList>
            <person name="Silva-Junior O.B."/>
            <person name="Grattapaglia D."/>
            <person name="Novaes E."/>
            <person name="Collevatti R.G."/>
        </authorList>
    </citation>
    <scope>NUCLEOTIDE SEQUENCE [LARGE SCALE GENOMIC DNA]</scope>
    <source>
        <strain evidence="2">cv. UFG-1</strain>
    </source>
</reference>
<evidence type="ECO:0000313" key="1">
    <source>
        <dbReference type="EMBL" id="PIN09026.1"/>
    </source>
</evidence>
<protein>
    <submittedName>
        <fullName evidence="1">Uncharacterized protein</fullName>
    </submittedName>
</protein>
<dbReference type="PANTHER" id="PTHR33067:SF9">
    <property type="entry name" value="RNA-DIRECTED DNA POLYMERASE"/>
    <property type="match status" value="1"/>
</dbReference>
<dbReference type="PANTHER" id="PTHR33067">
    <property type="entry name" value="RNA-DIRECTED DNA POLYMERASE-RELATED"/>
    <property type="match status" value="1"/>
</dbReference>
<sequence>MITLTEECSKIIQKKLSPKLEDPGRFTIPCEIGTHLWGRALCDLKTSIKLMPHLVYHTLGLIDKSLSYPRGIIENVLVKVDKFIFPTNFLIFDMEMDSQIPIIIERPFLAVGRTLIDVKK</sequence>
<gene>
    <name evidence="1" type="ORF">CDL12_18394</name>
</gene>
<dbReference type="OrthoDB" id="1934381at2759"/>
<accession>A0A2G9GUT1</accession>
<keyword evidence="2" id="KW-1185">Reference proteome</keyword>
<dbReference type="EMBL" id="NKXS01003632">
    <property type="protein sequence ID" value="PIN09026.1"/>
    <property type="molecule type" value="Genomic_DNA"/>
</dbReference>
<name>A0A2G9GUT1_9LAMI</name>
<dbReference type="InterPro" id="IPR021109">
    <property type="entry name" value="Peptidase_aspartic_dom_sf"/>
</dbReference>